<feature type="transmembrane region" description="Helical" evidence="6">
    <location>
        <begin position="7"/>
        <end position="26"/>
    </location>
</feature>
<organism evidence="7 8">
    <name type="scientific">Candidatus Roizmanbacteria bacterium CG10_big_fil_rev_8_21_14_0_10_39_6</name>
    <dbReference type="NCBI Taxonomy" id="1974853"/>
    <lineage>
        <taxon>Bacteria</taxon>
        <taxon>Candidatus Roizmaniibacteriota</taxon>
    </lineage>
</organism>
<sequence length="210" mass="22687">MKEFGNGLLTGLTLQLAIGPVFFFIINLSLQKTILDGFAGVLGVTLVDYLYISLAILGIGKVLEKKKVKNIFGIVSASVLIIFGFLIVKGLLETAGMVKTIIDTASNIMESFLSVFLITISSPMTIVFFTSLITAKAIEHNYKRKQLLLFGLGTGFATFLFMGSSVILFSAIKGTIPNLLIQTLNGIVGFLLIGYGALRLWNAIKNANKV</sequence>
<keyword evidence="4 6" id="KW-1133">Transmembrane helix</keyword>
<dbReference type="GO" id="GO:0015171">
    <property type="term" value="F:amino acid transmembrane transporter activity"/>
    <property type="evidence" value="ECO:0007669"/>
    <property type="project" value="TreeGrafter"/>
</dbReference>
<reference evidence="8" key="1">
    <citation type="submission" date="2017-09" db="EMBL/GenBank/DDBJ databases">
        <title>Depth-based differentiation of microbial function through sediment-hosted aquifers and enrichment of novel symbionts in the deep terrestrial subsurface.</title>
        <authorList>
            <person name="Probst A.J."/>
            <person name="Ladd B."/>
            <person name="Jarett J.K."/>
            <person name="Geller-Mcgrath D.E."/>
            <person name="Sieber C.M.K."/>
            <person name="Emerson J.B."/>
            <person name="Anantharaman K."/>
            <person name="Thomas B.C."/>
            <person name="Malmstrom R."/>
            <person name="Stieglmeier M."/>
            <person name="Klingl A."/>
            <person name="Woyke T."/>
            <person name="Ryan C.M."/>
            <person name="Banfield J.F."/>
        </authorList>
    </citation>
    <scope>NUCLEOTIDE SEQUENCE [LARGE SCALE GENOMIC DNA]</scope>
</reference>
<proteinExistence type="predicted"/>
<keyword evidence="5 6" id="KW-0472">Membrane</keyword>
<protein>
    <submittedName>
        <fullName evidence="7">Lysine transporter LysE</fullName>
    </submittedName>
</protein>
<dbReference type="GO" id="GO:0005886">
    <property type="term" value="C:plasma membrane"/>
    <property type="evidence" value="ECO:0007669"/>
    <property type="project" value="UniProtKB-SubCell"/>
</dbReference>
<evidence type="ECO:0000256" key="1">
    <source>
        <dbReference type="ARBA" id="ARBA00004651"/>
    </source>
</evidence>
<comment type="caution">
    <text evidence="7">The sequence shown here is derived from an EMBL/GenBank/DDBJ whole genome shotgun (WGS) entry which is preliminary data.</text>
</comment>
<evidence type="ECO:0000256" key="2">
    <source>
        <dbReference type="ARBA" id="ARBA00022475"/>
    </source>
</evidence>
<name>A0A2M8KRK5_9BACT</name>
<evidence type="ECO:0000256" key="4">
    <source>
        <dbReference type="ARBA" id="ARBA00022989"/>
    </source>
</evidence>
<keyword evidence="3 6" id="KW-0812">Transmembrane</keyword>
<feature type="transmembrane region" description="Helical" evidence="6">
    <location>
        <begin position="147"/>
        <end position="172"/>
    </location>
</feature>
<comment type="subcellular location">
    <subcellularLocation>
        <location evidence="1">Cell membrane</location>
        <topology evidence="1">Multi-pass membrane protein</topology>
    </subcellularLocation>
</comment>
<evidence type="ECO:0000256" key="6">
    <source>
        <dbReference type="SAM" id="Phobius"/>
    </source>
</evidence>
<evidence type="ECO:0000313" key="8">
    <source>
        <dbReference type="Proteomes" id="UP000229554"/>
    </source>
</evidence>
<dbReference type="Proteomes" id="UP000229554">
    <property type="component" value="Unassembled WGS sequence"/>
</dbReference>
<dbReference type="PANTHER" id="PTHR30086">
    <property type="entry name" value="ARGININE EXPORTER PROTEIN ARGO"/>
    <property type="match status" value="1"/>
</dbReference>
<feature type="transmembrane region" description="Helical" evidence="6">
    <location>
        <begin position="178"/>
        <end position="198"/>
    </location>
</feature>
<evidence type="ECO:0000313" key="7">
    <source>
        <dbReference type="EMBL" id="PJE62535.1"/>
    </source>
</evidence>
<feature type="transmembrane region" description="Helical" evidence="6">
    <location>
        <begin position="112"/>
        <end position="135"/>
    </location>
</feature>
<keyword evidence="2" id="KW-1003">Cell membrane</keyword>
<feature type="transmembrane region" description="Helical" evidence="6">
    <location>
        <begin position="38"/>
        <end position="59"/>
    </location>
</feature>
<feature type="transmembrane region" description="Helical" evidence="6">
    <location>
        <begin position="71"/>
        <end position="92"/>
    </location>
</feature>
<gene>
    <name evidence="7" type="ORF">COU88_04555</name>
</gene>
<evidence type="ECO:0000256" key="3">
    <source>
        <dbReference type="ARBA" id="ARBA00022692"/>
    </source>
</evidence>
<accession>A0A2M8KRK5</accession>
<dbReference type="Pfam" id="PF01810">
    <property type="entry name" value="LysE"/>
    <property type="match status" value="1"/>
</dbReference>
<dbReference type="EMBL" id="PFED01000185">
    <property type="protein sequence ID" value="PJE62535.1"/>
    <property type="molecule type" value="Genomic_DNA"/>
</dbReference>
<evidence type="ECO:0000256" key="5">
    <source>
        <dbReference type="ARBA" id="ARBA00023136"/>
    </source>
</evidence>
<dbReference type="AlphaFoldDB" id="A0A2M8KRK5"/>
<dbReference type="PANTHER" id="PTHR30086:SF20">
    <property type="entry name" value="ARGININE EXPORTER PROTEIN ARGO-RELATED"/>
    <property type="match status" value="1"/>
</dbReference>
<dbReference type="InterPro" id="IPR001123">
    <property type="entry name" value="LeuE-type"/>
</dbReference>